<evidence type="ECO:0000313" key="3">
    <source>
        <dbReference type="Proteomes" id="UP000198405"/>
    </source>
</evidence>
<reference evidence="3" key="1">
    <citation type="submission" date="2017-06" db="EMBL/GenBank/DDBJ databases">
        <authorList>
            <person name="Varghese N."/>
            <person name="Submissions S."/>
        </authorList>
    </citation>
    <scope>NUCLEOTIDE SEQUENCE [LARGE SCALE GENOMIC DNA]</scope>
    <source>
        <strain evidence="3">DSM 15668</strain>
    </source>
</reference>
<name>A0A238YMQ0_9BACT</name>
<dbReference type="SUPFAM" id="SSF52821">
    <property type="entry name" value="Rhodanese/Cell cycle control phosphatase"/>
    <property type="match status" value="1"/>
</dbReference>
<dbReference type="PROSITE" id="PS50206">
    <property type="entry name" value="RHODANESE_3"/>
    <property type="match status" value="1"/>
</dbReference>
<proteinExistence type="predicted"/>
<dbReference type="EMBL" id="FZOB01000004">
    <property type="protein sequence ID" value="SNR72068.1"/>
    <property type="molecule type" value="Genomic_DNA"/>
</dbReference>
<keyword evidence="2" id="KW-0808">Transferase</keyword>
<sequence>MTGKNYIKLFSFLTIILFLFSCSGKNENNSFTTITPQKAASLIKKGVTVLDVRTPEEFTLGHIKGAKNYNFMSRDFFEKIKNLDRDKPYIICSRDGRTGKVVSRVLIAEGFKKIYNLENGIVGWSEAGYKLVKEQ</sequence>
<dbReference type="Proteomes" id="UP000198405">
    <property type="component" value="Unassembled WGS sequence"/>
</dbReference>
<dbReference type="PROSITE" id="PS51257">
    <property type="entry name" value="PROKAR_LIPOPROTEIN"/>
    <property type="match status" value="1"/>
</dbReference>
<dbReference type="SMART" id="SM00450">
    <property type="entry name" value="RHOD"/>
    <property type="match status" value="1"/>
</dbReference>
<dbReference type="PANTHER" id="PTHR43031">
    <property type="entry name" value="FAD-DEPENDENT OXIDOREDUCTASE"/>
    <property type="match status" value="1"/>
</dbReference>
<dbReference type="InterPro" id="IPR050229">
    <property type="entry name" value="GlpE_sulfurtransferase"/>
</dbReference>
<protein>
    <submittedName>
        <fullName evidence="2">Rhodanese-related sulfurtransferase</fullName>
    </submittedName>
</protein>
<dbReference type="Gene3D" id="3.40.250.10">
    <property type="entry name" value="Rhodanese-like domain"/>
    <property type="match status" value="1"/>
</dbReference>
<dbReference type="CDD" id="cd00158">
    <property type="entry name" value="RHOD"/>
    <property type="match status" value="1"/>
</dbReference>
<dbReference type="GO" id="GO:0016740">
    <property type="term" value="F:transferase activity"/>
    <property type="evidence" value="ECO:0007669"/>
    <property type="project" value="UniProtKB-KW"/>
</dbReference>
<dbReference type="AlphaFoldDB" id="A0A238YMQ0"/>
<evidence type="ECO:0000259" key="1">
    <source>
        <dbReference type="PROSITE" id="PS50206"/>
    </source>
</evidence>
<gene>
    <name evidence="2" type="ORF">SAMN06265340_10421</name>
</gene>
<organism evidence="2 3">
    <name type="scientific">Desulfurobacterium atlanticum</name>
    <dbReference type="NCBI Taxonomy" id="240169"/>
    <lineage>
        <taxon>Bacteria</taxon>
        <taxon>Pseudomonadati</taxon>
        <taxon>Aquificota</taxon>
        <taxon>Aquificia</taxon>
        <taxon>Desulfurobacteriales</taxon>
        <taxon>Desulfurobacteriaceae</taxon>
        <taxon>Desulfurobacterium</taxon>
    </lineage>
</organism>
<accession>A0A238YMQ0</accession>
<dbReference type="Pfam" id="PF00581">
    <property type="entry name" value="Rhodanese"/>
    <property type="match status" value="1"/>
</dbReference>
<dbReference type="InterPro" id="IPR001763">
    <property type="entry name" value="Rhodanese-like_dom"/>
</dbReference>
<dbReference type="InterPro" id="IPR036873">
    <property type="entry name" value="Rhodanese-like_dom_sf"/>
</dbReference>
<dbReference type="PANTHER" id="PTHR43031:SF1">
    <property type="entry name" value="PYRIDINE NUCLEOTIDE-DISULPHIDE OXIDOREDUCTASE"/>
    <property type="match status" value="1"/>
</dbReference>
<feature type="domain" description="Rhodanese" evidence="1">
    <location>
        <begin position="43"/>
        <end position="133"/>
    </location>
</feature>
<evidence type="ECO:0000313" key="2">
    <source>
        <dbReference type="EMBL" id="SNR72068.1"/>
    </source>
</evidence>
<dbReference type="RefSeq" id="WP_180706424.1">
    <property type="nucleotide sequence ID" value="NZ_FZOB01000004.1"/>
</dbReference>
<keyword evidence="3" id="KW-1185">Reference proteome</keyword>